<evidence type="ECO:0000259" key="3">
    <source>
        <dbReference type="SMART" id="SM00903"/>
    </source>
</evidence>
<protein>
    <recommendedName>
        <fullName evidence="3">Flavin reductase like domain-containing protein</fullName>
    </recommendedName>
</protein>
<evidence type="ECO:0000313" key="4">
    <source>
        <dbReference type="EMBL" id="EHY59540.1"/>
    </source>
</evidence>
<dbReference type="STRING" id="858893.H6C744"/>
<feature type="compositionally biased region" description="Polar residues" evidence="2">
    <location>
        <begin position="35"/>
        <end position="48"/>
    </location>
</feature>
<dbReference type="Gene3D" id="2.30.110.10">
    <property type="entry name" value="Electron Transport, Fmn-binding Protein, Chain A"/>
    <property type="match status" value="1"/>
</dbReference>
<dbReference type="OrthoDB" id="2015405at2759"/>
<dbReference type="Proteomes" id="UP000007304">
    <property type="component" value="Unassembled WGS sequence"/>
</dbReference>
<dbReference type="InterPro" id="IPR012349">
    <property type="entry name" value="Split_barrel_FMN-bd"/>
</dbReference>
<proteinExistence type="predicted"/>
<dbReference type="EMBL" id="JH226135">
    <property type="protein sequence ID" value="EHY59540.1"/>
    <property type="molecule type" value="Genomic_DNA"/>
</dbReference>
<sequence length="268" mass="29329">MAYSMQDLIAQQGQALCTRNNLYIGQTGVTTAQSEASRAANKANSSEPTRADSKLQGFELSDAVRRLMRHVPHPVAVITATDVGISPEGGPRGWRGATVSSFNTVALLPRPVVSFNIKKISSTFDAIRSSGHFYVHLLSEEADEAHRIASKFTKGNASYPFHDDSGELERFALVNAEVQQQTAGTKPMPPILHFENDAGDLVVPFRLQCRYLHDKIVEIGDHVVLFGEVDHVFHDVAAFRDQSPDHPIPCLAYVDGSYCRVAAKAKLS</sequence>
<evidence type="ECO:0000256" key="2">
    <source>
        <dbReference type="SAM" id="MobiDB-lite"/>
    </source>
</evidence>
<feature type="domain" description="Flavin reductase like" evidence="3">
    <location>
        <begin position="68"/>
        <end position="241"/>
    </location>
</feature>
<dbReference type="GO" id="GO:0010181">
    <property type="term" value="F:FMN binding"/>
    <property type="evidence" value="ECO:0007669"/>
    <property type="project" value="InterPro"/>
</dbReference>
<dbReference type="SMART" id="SM00903">
    <property type="entry name" value="Flavin_Reduct"/>
    <property type="match status" value="1"/>
</dbReference>
<keyword evidence="5" id="KW-1185">Reference proteome</keyword>
<dbReference type="RefSeq" id="XP_009160001.1">
    <property type="nucleotide sequence ID" value="XM_009161753.1"/>
</dbReference>
<feature type="region of interest" description="Disordered" evidence="2">
    <location>
        <begin position="35"/>
        <end position="55"/>
    </location>
</feature>
<dbReference type="InterPro" id="IPR002563">
    <property type="entry name" value="Flavin_Rdtase-like_dom"/>
</dbReference>
<dbReference type="PANTHER" id="PTHR30466">
    <property type="entry name" value="FLAVIN REDUCTASE"/>
    <property type="match status" value="1"/>
</dbReference>
<dbReference type="GO" id="GO:0042602">
    <property type="term" value="F:riboflavin reductase (NADPH) activity"/>
    <property type="evidence" value="ECO:0007669"/>
    <property type="project" value="TreeGrafter"/>
</dbReference>
<evidence type="ECO:0000256" key="1">
    <source>
        <dbReference type="ARBA" id="ARBA00023002"/>
    </source>
</evidence>
<dbReference type="GeneID" id="20312167"/>
<dbReference type="InterPro" id="IPR050268">
    <property type="entry name" value="NADH-dep_flavin_reductase"/>
</dbReference>
<gene>
    <name evidence="4" type="ORF">HMPREF1120_07528</name>
</gene>
<dbReference type="AlphaFoldDB" id="H6C744"/>
<organism evidence="4 5">
    <name type="scientific">Exophiala dermatitidis (strain ATCC 34100 / CBS 525.76 / NIH/UT8656)</name>
    <name type="common">Black yeast</name>
    <name type="synonym">Wangiella dermatitidis</name>
    <dbReference type="NCBI Taxonomy" id="858893"/>
    <lineage>
        <taxon>Eukaryota</taxon>
        <taxon>Fungi</taxon>
        <taxon>Dikarya</taxon>
        <taxon>Ascomycota</taxon>
        <taxon>Pezizomycotina</taxon>
        <taxon>Eurotiomycetes</taxon>
        <taxon>Chaetothyriomycetidae</taxon>
        <taxon>Chaetothyriales</taxon>
        <taxon>Herpotrichiellaceae</taxon>
        <taxon>Exophiala</taxon>
    </lineage>
</organism>
<dbReference type="VEuPathDB" id="FungiDB:HMPREF1120_07528"/>
<evidence type="ECO:0000313" key="5">
    <source>
        <dbReference type="Proteomes" id="UP000007304"/>
    </source>
</evidence>
<dbReference type="eggNOG" id="ENOG502SB89">
    <property type="taxonomic scope" value="Eukaryota"/>
</dbReference>
<dbReference type="InParanoid" id="H6C744"/>
<reference evidence="4" key="1">
    <citation type="submission" date="2011-07" db="EMBL/GenBank/DDBJ databases">
        <title>The Genome Sequence of Exophiala (Wangiella) dermatitidis NIH/UT8656.</title>
        <authorList>
            <consortium name="The Broad Institute Genome Sequencing Platform"/>
            <person name="Cuomo C."/>
            <person name="Wang Z."/>
            <person name="Hunicke-Smith S."/>
            <person name="Szanislo P.J."/>
            <person name="Earl A."/>
            <person name="Young S.K."/>
            <person name="Zeng Q."/>
            <person name="Gargeya S."/>
            <person name="Fitzgerald M."/>
            <person name="Haas B."/>
            <person name="Abouelleil A."/>
            <person name="Alvarado L."/>
            <person name="Arachchi H.M."/>
            <person name="Berlin A."/>
            <person name="Brown A."/>
            <person name="Chapman S.B."/>
            <person name="Chen Z."/>
            <person name="Dunbar C."/>
            <person name="Freedman E."/>
            <person name="Gearin G."/>
            <person name="Gellesch M."/>
            <person name="Goldberg J."/>
            <person name="Griggs A."/>
            <person name="Gujja S."/>
            <person name="Heiman D."/>
            <person name="Howarth C."/>
            <person name="Larson L."/>
            <person name="Lui A."/>
            <person name="MacDonald P.J.P."/>
            <person name="Montmayeur A."/>
            <person name="Murphy C."/>
            <person name="Neiman D."/>
            <person name="Pearson M."/>
            <person name="Priest M."/>
            <person name="Roberts A."/>
            <person name="Saif S."/>
            <person name="Shea T."/>
            <person name="Shenoy N."/>
            <person name="Sisk P."/>
            <person name="Stolte C."/>
            <person name="Sykes S."/>
            <person name="Wortman J."/>
            <person name="Nusbaum C."/>
            <person name="Birren B."/>
        </authorList>
    </citation>
    <scope>NUCLEOTIDE SEQUENCE</scope>
    <source>
        <strain evidence="4">NIH/UT8656</strain>
    </source>
</reference>
<name>H6C744_EXODN</name>
<dbReference type="HOGENOM" id="CLU_070401_1_1_1"/>
<dbReference type="Pfam" id="PF01613">
    <property type="entry name" value="Flavin_Reduct"/>
    <property type="match status" value="1"/>
</dbReference>
<accession>H6C744</accession>
<dbReference type="OMA" id="FHIHILE"/>
<dbReference type="PANTHER" id="PTHR30466:SF1">
    <property type="entry name" value="FMN REDUCTASE (NADH) RUTF"/>
    <property type="match status" value="1"/>
</dbReference>
<keyword evidence="1" id="KW-0560">Oxidoreductase</keyword>
<dbReference type="SUPFAM" id="SSF50475">
    <property type="entry name" value="FMN-binding split barrel"/>
    <property type="match status" value="1"/>
</dbReference>